<protein>
    <submittedName>
        <fullName evidence="1">Uncharacterized protein</fullName>
    </submittedName>
</protein>
<dbReference type="EnsemblPlants" id="Kaladp0068s0179.1.v1.1">
    <property type="protein sequence ID" value="Kaladp0068s0179.1.v1.1"/>
    <property type="gene ID" value="Kaladp0068s0179.v1.1"/>
</dbReference>
<accession>A0A7N0VHB4</accession>
<dbReference type="EnsemblPlants" id="Kaladp0764s0001.1.v1.1">
    <property type="protein sequence ID" value="Kaladp0764s0001.1.v1.1"/>
    <property type="gene ID" value="Kaladp0764s0001.v1.1"/>
</dbReference>
<dbReference type="Proteomes" id="UP000594263">
    <property type="component" value="Unplaced"/>
</dbReference>
<dbReference type="Gramene" id="Kaladp0764s0001.5.v1.1">
    <property type="protein sequence ID" value="Kaladp0764s0001.5.v1.1"/>
    <property type="gene ID" value="Kaladp0764s0001.v1.1"/>
</dbReference>
<dbReference type="AlphaFoldDB" id="A0A7N0VHB4"/>
<dbReference type="Gramene" id="Kaladp0764s0001.1.v1.1">
    <property type="protein sequence ID" value="Kaladp0764s0001.1.v1.1"/>
    <property type="gene ID" value="Kaladp0764s0001.v1.1"/>
</dbReference>
<dbReference type="Gramene" id="Kaladp0764s0001.2.v1.1">
    <property type="protein sequence ID" value="Kaladp0764s0001.2.v1.1"/>
    <property type="gene ID" value="Kaladp0764s0001.v1.1"/>
</dbReference>
<organism evidence="1 2">
    <name type="scientific">Kalanchoe fedtschenkoi</name>
    <name type="common">Lavender scallops</name>
    <name type="synonym">South American air plant</name>
    <dbReference type="NCBI Taxonomy" id="63787"/>
    <lineage>
        <taxon>Eukaryota</taxon>
        <taxon>Viridiplantae</taxon>
        <taxon>Streptophyta</taxon>
        <taxon>Embryophyta</taxon>
        <taxon>Tracheophyta</taxon>
        <taxon>Spermatophyta</taxon>
        <taxon>Magnoliopsida</taxon>
        <taxon>eudicotyledons</taxon>
        <taxon>Gunneridae</taxon>
        <taxon>Pentapetalae</taxon>
        <taxon>Saxifragales</taxon>
        <taxon>Crassulaceae</taxon>
        <taxon>Kalanchoe</taxon>
    </lineage>
</organism>
<dbReference type="EnsemblPlants" id="Kaladp0764s0001.5.v1.1">
    <property type="protein sequence ID" value="Kaladp0764s0001.5.v1.1"/>
    <property type="gene ID" value="Kaladp0764s0001.v1.1"/>
</dbReference>
<evidence type="ECO:0000313" key="1">
    <source>
        <dbReference type="EnsemblPlants" id="Kaladp0764s0001.5.v1.1"/>
    </source>
</evidence>
<evidence type="ECO:0000313" key="2">
    <source>
        <dbReference type="Proteomes" id="UP000594263"/>
    </source>
</evidence>
<name>A0A7N0VHB4_KALFE</name>
<proteinExistence type="predicted"/>
<keyword evidence="2" id="KW-1185">Reference proteome</keyword>
<reference evidence="1" key="1">
    <citation type="submission" date="2021-01" db="UniProtKB">
        <authorList>
            <consortium name="EnsemblPlants"/>
        </authorList>
    </citation>
    <scope>IDENTIFICATION</scope>
</reference>
<sequence length="57" mass="6316">MDLGCVSCLLNKVDIRRGVVGLRDVVFQRRVLMVSQNLFHGVDPPLPTCSIFLASET</sequence>
<dbReference type="EnsemblPlants" id="Kaladp0764s0001.2.v1.1">
    <property type="protein sequence ID" value="Kaladp0764s0001.2.v1.1"/>
    <property type="gene ID" value="Kaladp0764s0001.v1.1"/>
</dbReference>
<dbReference type="Gramene" id="Kaladp0068s0179.1.v1.1">
    <property type="protein sequence ID" value="Kaladp0068s0179.1.v1.1"/>
    <property type="gene ID" value="Kaladp0068s0179.v1.1"/>
</dbReference>